<name>A0A2T9ZFF3_9FUNG</name>
<proteinExistence type="predicted"/>
<evidence type="ECO:0000313" key="1">
    <source>
        <dbReference type="EMBL" id="PVV01764.1"/>
    </source>
</evidence>
<dbReference type="Proteomes" id="UP000245609">
    <property type="component" value="Unassembled WGS sequence"/>
</dbReference>
<evidence type="ECO:0000313" key="2">
    <source>
        <dbReference type="EMBL" id="PVV03295.1"/>
    </source>
</evidence>
<accession>A0A2T9ZFF3</accession>
<sequence>MSLFNKSKIASNFFENAKNVSLNNTSDLFEYTLLKSRKTRIEVKEMLNKSSKYKQAILNIQSLHQNLGAYTGQKFNILAPVAVLHSQKSLKDFEFPVVLLEEDLI</sequence>
<organism evidence="2 3">
    <name type="scientific">Smittium megazygosporum</name>
    <dbReference type="NCBI Taxonomy" id="133381"/>
    <lineage>
        <taxon>Eukaryota</taxon>
        <taxon>Fungi</taxon>
        <taxon>Fungi incertae sedis</taxon>
        <taxon>Zoopagomycota</taxon>
        <taxon>Kickxellomycotina</taxon>
        <taxon>Harpellomycetes</taxon>
        <taxon>Harpellales</taxon>
        <taxon>Legeriomycetaceae</taxon>
        <taxon>Smittium</taxon>
    </lineage>
</organism>
<evidence type="ECO:0000313" key="3">
    <source>
        <dbReference type="Proteomes" id="UP000245609"/>
    </source>
</evidence>
<dbReference type="EMBL" id="MBFS01000824">
    <property type="protein sequence ID" value="PVV01764.1"/>
    <property type="molecule type" value="Genomic_DNA"/>
</dbReference>
<protein>
    <submittedName>
        <fullName evidence="2">Uncharacterized protein</fullName>
    </submittedName>
</protein>
<reference evidence="2 3" key="1">
    <citation type="journal article" date="2018" name="MBio">
        <title>Comparative Genomics Reveals the Core Gene Toolbox for the Fungus-Insect Symbiosis.</title>
        <authorList>
            <person name="Wang Y."/>
            <person name="Stata M."/>
            <person name="Wang W."/>
            <person name="Stajich J.E."/>
            <person name="White M.M."/>
            <person name="Moncalvo J.M."/>
        </authorList>
    </citation>
    <scope>NUCLEOTIDE SEQUENCE [LARGE SCALE GENOMIC DNA]</scope>
    <source>
        <strain evidence="2 3">SC-DP-2</strain>
    </source>
</reference>
<gene>
    <name evidence="2" type="ORF">BB560_002235</name>
    <name evidence="1" type="ORF">BB560_003806</name>
</gene>
<dbReference type="AlphaFoldDB" id="A0A2T9ZFF3"/>
<comment type="caution">
    <text evidence="2">The sequence shown here is derived from an EMBL/GenBank/DDBJ whole genome shotgun (WGS) entry which is preliminary data.</text>
</comment>
<keyword evidence="3" id="KW-1185">Reference proteome</keyword>
<dbReference type="EMBL" id="MBFS01000251">
    <property type="protein sequence ID" value="PVV03295.1"/>
    <property type="molecule type" value="Genomic_DNA"/>
</dbReference>